<accession>A0A6G1TY20</accession>
<evidence type="ECO:0000256" key="1">
    <source>
        <dbReference type="SAM" id="SignalP"/>
    </source>
</evidence>
<gene>
    <name evidence="2" type="ORF">F7D73_00310</name>
</gene>
<keyword evidence="1" id="KW-0732">Signal</keyword>
<protein>
    <submittedName>
        <fullName evidence="2">T9SS type A sorting domain-containing protein</fullName>
    </submittedName>
</protein>
<dbReference type="OrthoDB" id="1050368at2"/>
<dbReference type="Proteomes" id="UP000480425">
    <property type="component" value="Unassembled WGS sequence"/>
</dbReference>
<dbReference type="InterPro" id="IPR026444">
    <property type="entry name" value="Secre_tail"/>
</dbReference>
<sequence>MKKTILSMITLAAMMMAAPTQVLAGTSAVEMIDLEAQDIAVSYTNGVMHITGANGLVVKVYNLAGIVVKSFMVEGHDKRISMPLSDGIYIIKVGPSFTRKITVNRR</sequence>
<proteinExistence type="predicted"/>
<feature type="signal peptide" evidence="1">
    <location>
        <begin position="1"/>
        <end position="24"/>
    </location>
</feature>
<evidence type="ECO:0000313" key="3">
    <source>
        <dbReference type="Proteomes" id="UP000480425"/>
    </source>
</evidence>
<dbReference type="RefSeq" id="WP_153121759.1">
    <property type="nucleotide sequence ID" value="NZ_CP152352.1"/>
</dbReference>
<feature type="chain" id="PRO_5026297308" evidence="1">
    <location>
        <begin position="25"/>
        <end position="106"/>
    </location>
</feature>
<comment type="caution">
    <text evidence="2">The sequence shown here is derived from an EMBL/GenBank/DDBJ whole genome shotgun (WGS) entry which is preliminary data.</text>
</comment>
<dbReference type="NCBIfam" id="TIGR04183">
    <property type="entry name" value="Por_Secre_tail"/>
    <property type="match status" value="1"/>
</dbReference>
<organism evidence="2 3">
    <name type="scientific">Segatella copri</name>
    <dbReference type="NCBI Taxonomy" id="165179"/>
    <lineage>
        <taxon>Bacteria</taxon>
        <taxon>Pseudomonadati</taxon>
        <taxon>Bacteroidota</taxon>
        <taxon>Bacteroidia</taxon>
        <taxon>Bacteroidales</taxon>
        <taxon>Prevotellaceae</taxon>
        <taxon>Segatella</taxon>
    </lineage>
</organism>
<name>A0A6G1TY20_9BACT</name>
<dbReference type="AlphaFoldDB" id="A0A6G1TY20"/>
<reference evidence="2 3" key="1">
    <citation type="submission" date="2019-09" db="EMBL/GenBank/DDBJ databases">
        <title>Distinct polysaccharide growth profiles of human intestinal Prevotella copri isolates.</title>
        <authorList>
            <person name="Fehlner-Peach H."/>
            <person name="Magnabosco C."/>
            <person name="Raghavan V."/>
            <person name="Scher J.U."/>
            <person name="Tett A."/>
            <person name="Cox L.M."/>
            <person name="Gottsegen C."/>
            <person name="Watters A."/>
            <person name="Wiltshire- Gordon J.D."/>
            <person name="Segata N."/>
            <person name="Bonneau R."/>
            <person name="Littman D.R."/>
        </authorList>
    </citation>
    <scope>NUCLEOTIDE SEQUENCE [LARGE SCALE GENOMIC DNA]</scope>
    <source>
        <strain evidence="3">iA622</strain>
    </source>
</reference>
<evidence type="ECO:0000313" key="2">
    <source>
        <dbReference type="EMBL" id="MQN79431.1"/>
    </source>
</evidence>
<dbReference type="EMBL" id="VZCB01000003">
    <property type="protein sequence ID" value="MQN79431.1"/>
    <property type="molecule type" value="Genomic_DNA"/>
</dbReference>